<evidence type="ECO:0000313" key="3">
    <source>
        <dbReference type="Proteomes" id="UP001254608"/>
    </source>
</evidence>
<dbReference type="PROSITE" id="PS51257">
    <property type="entry name" value="PROKAR_LIPOPROTEIN"/>
    <property type="match status" value="1"/>
</dbReference>
<dbReference type="PANTHER" id="PTHR43546">
    <property type="entry name" value="UPF0173 METAL-DEPENDENT HYDROLASE MJ1163-RELATED"/>
    <property type="match status" value="1"/>
</dbReference>
<keyword evidence="1" id="KW-0732">Signal</keyword>
<gene>
    <name evidence="2" type="ORF">RM530_08995</name>
</gene>
<dbReference type="Pfam" id="PF13483">
    <property type="entry name" value="Lactamase_B_3"/>
    <property type="match status" value="1"/>
</dbReference>
<proteinExistence type="predicted"/>
<evidence type="ECO:0000313" key="2">
    <source>
        <dbReference type="EMBL" id="MDT0497497.1"/>
    </source>
</evidence>
<accession>A0ABU2WI08</accession>
<organism evidence="2 3">
    <name type="scientific">Banduia mediterranea</name>
    <dbReference type="NCBI Taxonomy" id="3075609"/>
    <lineage>
        <taxon>Bacteria</taxon>
        <taxon>Pseudomonadati</taxon>
        <taxon>Pseudomonadota</taxon>
        <taxon>Gammaproteobacteria</taxon>
        <taxon>Nevskiales</taxon>
        <taxon>Algiphilaceae</taxon>
        <taxon>Banduia</taxon>
    </lineage>
</organism>
<name>A0ABU2WI08_9GAMM</name>
<dbReference type="PANTHER" id="PTHR43546:SF8">
    <property type="entry name" value="METALLO-BETA-LACTAMASE DOMAIN-CONTAINING PROTEIN"/>
    <property type="match status" value="1"/>
</dbReference>
<reference evidence="2 3" key="1">
    <citation type="submission" date="2023-09" db="EMBL/GenBank/DDBJ databases">
        <authorList>
            <person name="Rey-Velasco X."/>
        </authorList>
    </citation>
    <scope>NUCLEOTIDE SEQUENCE [LARGE SCALE GENOMIC DNA]</scope>
    <source>
        <strain evidence="2 3">W345</strain>
    </source>
</reference>
<dbReference type="EMBL" id="JAVRIC010000010">
    <property type="protein sequence ID" value="MDT0497497.1"/>
    <property type="molecule type" value="Genomic_DNA"/>
</dbReference>
<protein>
    <submittedName>
        <fullName evidence="2">MBL fold metallo-hydrolase</fullName>
    </submittedName>
</protein>
<dbReference type="SUPFAM" id="SSF56281">
    <property type="entry name" value="Metallo-hydrolase/oxidoreductase"/>
    <property type="match status" value="1"/>
</dbReference>
<dbReference type="RefSeq" id="WP_311364888.1">
    <property type="nucleotide sequence ID" value="NZ_JAVRIC010000010.1"/>
</dbReference>
<dbReference type="InterPro" id="IPR050114">
    <property type="entry name" value="UPF0173_UPF0282_UlaG_hydrolase"/>
</dbReference>
<feature type="signal peptide" evidence="1">
    <location>
        <begin position="1"/>
        <end position="28"/>
    </location>
</feature>
<evidence type="ECO:0000256" key="1">
    <source>
        <dbReference type="SAM" id="SignalP"/>
    </source>
</evidence>
<dbReference type="Proteomes" id="UP001254608">
    <property type="component" value="Unassembled WGS sequence"/>
</dbReference>
<feature type="chain" id="PRO_5046550551" evidence="1">
    <location>
        <begin position="29"/>
        <end position="266"/>
    </location>
</feature>
<keyword evidence="3" id="KW-1185">Reference proteome</keyword>
<dbReference type="Gene3D" id="3.60.15.10">
    <property type="entry name" value="Ribonuclease Z/Hydroxyacylglutathione hydrolase-like"/>
    <property type="match status" value="1"/>
</dbReference>
<comment type="caution">
    <text evidence="2">The sequence shown here is derived from an EMBL/GenBank/DDBJ whole genome shotgun (WGS) entry which is preliminary data.</text>
</comment>
<sequence>MNKEYRSTLAAVVAICALTACSRDEAMAAPAPAETAPMPAGGAVAETFEVTPVSHATAVLHWADKVIYLDPVGGAEAFAGMDAPDLVLVTDIHGDHLSADTLTAVIEDGTVIVAPQAVIDQLPEPLAQRTTMLANGQSLTEHGFSIEAIPMYNLPESADAFHPKGRGNGYVIEREGLRIYVAGDTEDVPEMRALKDIDVAFIPMNLPYTMTVEDAADGVLAFAPKRVYPYHFRGTEGLSDVEKFKSLVNSGNPDIEVELLDWYSGT</sequence>
<dbReference type="InterPro" id="IPR036866">
    <property type="entry name" value="RibonucZ/Hydroxyglut_hydro"/>
</dbReference>